<evidence type="ECO:0000259" key="6">
    <source>
        <dbReference type="PROSITE" id="PS50016"/>
    </source>
</evidence>
<sequence>MVRDDKSGFKRGNARRKARSKDQSSDESDEDFIISEEEHESDEYCSSLDPDESEEALGEFLSEEEMTKKVKKPTRSKTRKSGSAKRRKGCTKTQKKKVRFSYKQDDDEFTEGDDDVEFMPDESDYIDSEEETPVRKKKRVSYKEDNDDGENEEDDDLKGDDREFTLDDIIVDEEDEDDDIKEDDREFTLDDIIADEDDDIKEDDREFTLDDILADEDDNIKEDDREFTFDGFLVDEEGDMLMQKEKRKVRKPRSRGRDIVEGQKREKKLRVMKKPRSTSNKRRTNRRLVRKTSSGVAEISRSAHIPCSDSDDDFANKCLVAEDRSEKRPVQRRRKLVADSDSDFLCSSESDDVCTNLEEKRLDHRLLGNTSSGNFEIPSLARKRSSGNDGELANKSLVLEDRSKKIICRTRGKFLPCSGSESESEFLRFESSDDEYTIPKGEKEHQRLVEQSSSVVVPIHCSRRKTSSGSDGTNKSLGVEDTSKNISFRRRKYLAASDSDFICSASSDYEYTISEEEREHANEADELAYSLKTNLRSSASLKKIKKEKDMCKQRKRPERKGKGKMEDIEKVLKQVCGICLSEEGKRTVRGTLNCCSHFFCFACIMEWSKIESRCPLCKQRFVTVSKPAWSDLKYDLRTVEIQIPERDQVYQPSEEELRGYLDPYDGVICTECLQGGDDALMLLCDICDSPAHTYCVGLGREVPSGDWFCEGCRVGASSAPHSHGLNSVLGQRESNNLSGMSSPVHNVGELDLNSLYVPETPLTQQAGPFPIPRRFGSEYQVASPTSGSGAFTVFDRRRIQRQIHNLLSNRRIHPSNQPSGTPSTTSGIRLFGSQIDGGTGVAVQRTFTPETRASQYASREERFQDNTTSTLPNMDASSARSFQLSELGGQNPEHVGGSMSFNPFNSRLAYDHLHLCSSRSNIDSDGPSHAFRETTIPSRTSQ</sequence>
<reference evidence="8" key="2">
    <citation type="submission" date="2023-05" db="EMBL/GenBank/DDBJ databases">
        <authorList>
            <person name="Schelkunov M.I."/>
        </authorList>
    </citation>
    <scope>NUCLEOTIDE SEQUENCE</scope>
    <source>
        <strain evidence="8">Hsosn_3</strain>
        <tissue evidence="8">Leaf</tissue>
    </source>
</reference>
<feature type="compositionally biased region" description="Polar residues" evidence="5">
    <location>
        <begin position="845"/>
        <end position="857"/>
    </location>
</feature>
<keyword evidence="3" id="KW-0862">Zinc</keyword>
<feature type="compositionally biased region" description="Basic residues" evidence="5">
    <location>
        <begin position="265"/>
        <end position="290"/>
    </location>
</feature>
<dbReference type="Pfam" id="PF13639">
    <property type="entry name" value="zf-RING_2"/>
    <property type="match status" value="1"/>
</dbReference>
<dbReference type="InterPro" id="IPR001965">
    <property type="entry name" value="Znf_PHD"/>
</dbReference>
<protein>
    <submittedName>
        <fullName evidence="8">Splicing factor, arginine/serine-rich 2,rnap interacting protein</fullName>
    </submittedName>
</protein>
<evidence type="ECO:0000256" key="2">
    <source>
        <dbReference type="ARBA" id="ARBA00022771"/>
    </source>
</evidence>
<feature type="compositionally biased region" description="Acidic residues" evidence="5">
    <location>
        <begin position="145"/>
        <end position="158"/>
    </location>
</feature>
<evidence type="ECO:0000259" key="7">
    <source>
        <dbReference type="PROSITE" id="PS50089"/>
    </source>
</evidence>
<evidence type="ECO:0000313" key="8">
    <source>
        <dbReference type="EMBL" id="KAK1374028.1"/>
    </source>
</evidence>
<dbReference type="InterPro" id="IPR058746">
    <property type="entry name" value="Znf_RING-type_Topors"/>
</dbReference>
<dbReference type="SUPFAM" id="SSF57850">
    <property type="entry name" value="RING/U-box"/>
    <property type="match status" value="1"/>
</dbReference>
<keyword evidence="2 4" id="KW-0863">Zinc-finger</keyword>
<feature type="region of interest" description="Disordered" evidence="5">
    <location>
        <begin position="243"/>
        <end position="295"/>
    </location>
</feature>
<dbReference type="PANTHER" id="PTHR47177">
    <property type="entry name" value="F18C1.6 PROTEIN"/>
    <property type="match status" value="1"/>
</dbReference>
<evidence type="ECO:0000256" key="1">
    <source>
        <dbReference type="ARBA" id="ARBA00022723"/>
    </source>
</evidence>
<feature type="compositionally biased region" description="Polar residues" evidence="5">
    <location>
        <begin position="808"/>
        <end position="827"/>
    </location>
</feature>
<feature type="compositionally biased region" description="Acidic residues" evidence="5">
    <location>
        <begin position="105"/>
        <end position="131"/>
    </location>
</feature>
<dbReference type="InterPro" id="IPR013083">
    <property type="entry name" value="Znf_RING/FYVE/PHD"/>
</dbReference>
<evidence type="ECO:0000256" key="4">
    <source>
        <dbReference type="PROSITE-ProRule" id="PRU00175"/>
    </source>
</evidence>
<dbReference type="AlphaFoldDB" id="A0AAD8MJ68"/>
<evidence type="ECO:0000313" key="9">
    <source>
        <dbReference type="Proteomes" id="UP001237642"/>
    </source>
</evidence>
<dbReference type="InterPro" id="IPR017907">
    <property type="entry name" value="Znf_RING_CS"/>
</dbReference>
<dbReference type="SUPFAM" id="SSF57903">
    <property type="entry name" value="FYVE/PHD zinc finger"/>
    <property type="match status" value="1"/>
</dbReference>
<dbReference type="PANTHER" id="PTHR47177:SF3">
    <property type="entry name" value="F18C1.6 PROTEIN"/>
    <property type="match status" value="1"/>
</dbReference>
<dbReference type="PROSITE" id="PS00518">
    <property type="entry name" value="ZF_RING_1"/>
    <property type="match status" value="1"/>
</dbReference>
<dbReference type="PROSITE" id="PS50016">
    <property type="entry name" value="ZF_PHD_2"/>
    <property type="match status" value="1"/>
</dbReference>
<proteinExistence type="predicted"/>
<organism evidence="8 9">
    <name type="scientific">Heracleum sosnowskyi</name>
    <dbReference type="NCBI Taxonomy" id="360622"/>
    <lineage>
        <taxon>Eukaryota</taxon>
        <taxon>Viridiplantae</taxon>
        <taxon>Streptophyta</taxon>
        <taxon>Embryophyta</taxon>
        <taxon>Tracheophyta</taxon>
        <taxon>Spermatophyta</taxon>
        <taxon>Magnoliopsida</taxon>
        <taxon>eudicotyledons</taxon>
        <taxon>Gunneridae</taxon>
        <taxon>Pentapetalae</taxon>
        <taxon>asterids</taxon>
        <taxon>campanulids</taxon>
        <taxon>Apiales</taxon>
        <taxon>Apiaceae</taxon>
        <taxon>Apioideae</taxon>
        <taxon>apioid superclade</taxon>
        <taxon>Tordylieae</taxon>
        <taxon>Tordyliinae</taxon>
        <taxon>Heracleum</taxon>
    </lineage>
</organism>
<dbReference type="Pfam" id="PF00628">
    <property type="entry name" value="PHD"/>
    <property type="match status" value="1"/>
</dbReference>
<name>A0AAD8MJ68_9APIA</name>
<reference evidence="8" key="1">
    <citation type="submission" date="2023-02" db="EMBL/GenBank/DDBJ databases">
        <title>Genome of toxic invasive species Heracleum sosnowskyi carries increased number of genes despite the absence of recent whole-genome duplications.</title>
        <authorList>
            <person name="Schelkunov M."/>
            <person name="Shtratnikova V."/>
            <person name="Makarenko M."/>
            <person name="Klepikova A."/>
            <person name="Omelchenko D."/>
            <person name="Novikova G."/>
            <person name="Obukhova E."/>
            <person name="Bogdanov V."/>
            <person name="Penin A."/>
            <person name="Logacheva M."/>
        </authorList>
    </citation>
    <scope>NUCLEOTIDE SEQUENCE</scope>
    <source>
        <strain evidence="8">Hsosn_3</strain>
        <tissue evidence="8">Leaf</tissue>
    </source>
</reference>
<feature type="compositionally biased region" description="Basic residues" evidence="5">
    <location>
        <begin position="69"/>
        <end position="100"/>
    </location>
</feature>
<gene>
    <name evidence="8" type="ORF">POM88_030221</name>
</gene>
<dbReference type="EMBL" id="JAUIZM010000007">
    <property type="protein sequence ID" value="KAK1374028.1"/>
    <property type="molecule type" value="Genomic_DNA"/>
</dbReference>
<dbReference type="GO" id="GO:0008270">
    <property type="term" value="F:zinc ion binding"/>
    <property type="evidence" value="ECO:0007669"/>
    <property type="project" value="UniProtKB-KW"/>
</dbReference>
<feature type="compositionally biased region" description="Polar residues" evidence="5">
    <location>
        <begin position="865"/>
        <end position="875"/>
    </location>
</feature>
<accession>A0AAD8MJ68</accession>
<dbReference type="InterPro" id="IPR011011">
    <property type="entry name" value="Znf_FYVE_PHD"/>
</dbReference>
<dbReference type="Proteomes" id="UP001237642">
    <property type="component" value="Unassembled WGS sequence"/>
</dbReference>
<dbReference type="SMART" id="SM00249">
    <property type="entry name" value="PHD"/>
    <property type="match status" value="1"/>
</dbReference>
<keyword evidence="9" id="KW-1185">Reference proteome</keyword>
<dbReference type="PROSITE" id="PS50089">
    <property type="entry name" value="ZF_RING_2"/>
    <property type="match status" value="1"/>
</dbReference>
<feature type="domain" description="PHD-type" evidence="6">
    <location>
        <begin position="666"/>
        <end position="715"/>
    </location>
</feature>
<evidence type="ECO:0000256" key="3">
    <source>
        <dbReference type="ARBA" id="ARBA00022833"/>
    </source>
</evidence>
<feature type="region of interest" description="Disordered" evidence="5">
    <location>
        <begin position="1"/>
        <end position="164"/>
    </location>
</feature>
<keyword evidence="1" id="KW-0479">Metal-binding</keyword>
<evidence type="ECO:0000256" key="5">
    <source>
        <dbReference type="SAM" id="MobiDB-lite"/>
    </source>
</evidence>
<dbReference type="InterPro" id="IPR001841">
    <property type="entry name" value="Znf_RING"/>
</dbReference>
<feature type="compositionally biased region" description="Acidic residues" evidence="5">
    <location>
        <begin position="25"/>
        <end position="64"/>
    </location>
</feature>
<dbReference type="Gene3D" id="3.30.40.10">
    <property type="entry name" value="Zinc/RING finger domain, C3HC4 (zinc finger)"/>
    <property type="match status" value="2"/>
</dbReference>
<feature type="region of interest" description="Disordered" evidence="5">
    <location>
        <begin position="919"/>
        <end position="942"/>
    </location>
</feature>
<feature type="domain" description="RING-type" evidence="7">
    <location>
        <begin position="576"/>
        <end position="618"/>
    </location>
</feature>
<feature type="compositionally biased region" description="Basic residues" evidence="5">
    <location>
        <begin position="245"/>
        <end position="254"/>
    </location>
</feature>
<comment type="caution">
    <text evidence="8">The sequence shown here is derived from an EMBL/GenBank/DDBJ whole genome shotgun (WGS) entry which is preliminary data.</text>
</comment>
<feature type="region of interest" description="Disordered" evidence="5">
    <location>
        <begin position="808"/>
        <end position="875"/>
    </location>
</feature>
<dbReference type="InterPro" id="IPR019787">
    <property type="entry name" value="Znf_PHD-finger"/>
</dbReference>
<feature type="compositionally biased region" description="Basic and acidic residues" evidence="5">
    <location>
        <begin position="255"/>
        <end position="264"/>
    </location>
</feature>
<dbReference type="SMART" id="SM00184">
    <property type="entry name" value="RING"/>
    <property type="match status" value="1"/>
</dbReference>
<dbReference type="CDD" id="cd16574">
    <property type="entry name" value="RING-HC_Topors"/>
    <property type="match status" value="1"/>
</dbReference>